<reference evidence="1" key="1">
    <citation type="journal article" date="2020" name="Stud. Mycol.">
        <title>101 Dothideomycetes genomes: a test case for predicting lifestyles and emergence of pathogens.</title>
        <authorList>
            <person name="Haridas S."/>
            <person name="Albert R."/>
            <person name="Binder M."/>
            <person name="Bloem J."/>
            <person name="Labutti K."/>
            <person name="Salamov A."/>
            <person name="Andreopoulos B."/>
            <person name="Baker S."/>
            <person name="Barry K."/>
            <person name="Bills G."/>
            <person name="Bluhm B."/>
            <person name="Cannon C."/>
            <person name="Castanera R."/>
            <person name="Culley D."/>
            <person name="Daum C."/>
            <person name="Ezra D."/>
            <person name="Gonzalez J."/>
            <person name="Henrissat B."/>
            <person name="Kuo A."/>
            <person name="Liang C."/>
            <person name="Lipzen A."/>
            <person name="Lutzoni F."/>
            <person name="Magnuson J."/>
            <person name="Mondo S."/>
            <person name="Nolan M."/>
            <person name="Ohm R."/>
            <person name="Pangilinan J."/>
            <person name="Park H.-J."/>
            <person name="Ramirez L."/>
            <person name="Alfaro M."/>
            <person name="Sun H."/>
            <person name="Tritt A."/>
            <person name="Yoshinaga Y."/>
            <person name="Zwiers L.-H."/>
            <person name="Turgeon B."/>
            <person name="Goodwin S."/>
            <person name="Spatafora J."/>
            <person name="Crous P."/>
            <person name="Grigoriev I."/>
        </authorList>
    </citation>
    <scope>NUCLEOTIDE SEQUENCE</scope>
    <source>
        <strain evidence="1">CBS 627.86</strain>
    </source>
</reference>
<name>A0A6A5YEU5_9PLEO</name>
<dbReference type="AlphaFoldDB" id="A0A6A5YEU5"/>
<proteinExistence type="predicted"/>
<dbReference type="Proteomes" id="UP000799770">
    <property type="component" value="Unassembled WGS sequence"/>
</dbReference>
<organism evidence="1 2">
    <name type="scientific">Lophiotrema nucula</name>
    <dbReference type="NCBI Taxonomy" id="690887"/>
    <lineage>
        <taxon>Eukaryota</taxon>
        <taxon>Fungi</taxon>
        <taxon>Dikarya</taxon>
        <taxon>Ascomycota</taxon>
        <taxon>Pezizomycotina</taxon>
        <taxon>Dothideomycetes</taxon>
        <taxon>Pleosporomycetidae</taxon>
        <taxon>Pleosporales</taxon>
        <taxon>Lophiotremataceae</taxon>
        <taxon>Lophiotrema</taxon>
    </lineage>
</organism>
<sequence length="175" mass="19572">MVRPDYLTLLTGAWQWLNGTSFYPNGTKYEGHPDFAMGLDATGILHYTKGLPDDALWVSTILHPLNNLTSLRPPNIIYDAEDSGSLAEWALIGQHNLAYGAPFNMEVFQKGDPSVTTGDQGRLVHGPIKFSNVPSFAGVSLERNFTFLDDDNLLRLRTWDAKNGVIGYLNWRRMT</sequence>
<protein>
    <submittedName>
        <fullName evidence="1">Uncharacterized protein</fullName>
    </submittedName>
</protein>
<evidence type="ECO:0000313" key="1">
    <source>
        <dbReference type="EMBL" id="KAF2105646.1"/>
    </source>
</evidence>
<keyword evidence="2" id="KW-1185">Reference proteome</keyword>
<gene>
    <name evidence="1" type="ORF">BDV96DRAFT_655418</name>
</gene>
<accession>A0A6A5YEU5</accession>
<dbReference type="EMBL" id="ML977375">
    <property type="protein sequence ID" value="KAF2105646.1"/>
    <property type="molecule type" value="Genomic_DNA"/>
</dbReference>
<evidence type="ECO:0000313" key="2">
    <source>
        <dbReference type="Proteomes" id="UP000799770"/>
    </source>
</evidence>
<dbReference type="OrthoDB" id="3904217at2759"/>